<keyword evidence="8" id="KW-1133">Transmembrane helix</keyword>
<comment type="similarity">
    <text evidence="3">Belongs to the transpeptidase family.</text>
</comment>
<dbReference type="AlphaFoldDB" id="A0AAE3ALH6"/>
<dbReference type="SUPFAM" id="SSF56519">
    <property type="entry name" value="Penicillin binding protein dimerisation domain"/>
    <property type="match status" value="1"/>
</dbReference>
<dbReference type="GO" id="GO:0071972">
    <property type="term" value="F:peptidoglycan L,D-transpeptidase activity"/>
    <property type="evidence" value="ECO:0007669"/>
    <property type="project" value="TreeGrafter"/>
</dbReference>
<dbReference type="GO" id="GO:0005886">
    <property type="term" value="C:plasma membrane"/>
    <property type="evidence" value="ECO:0007669"/>
    <property type="project" value="UniProtKB-SubCell"/>
</dbReference>
<keyword evidence="6" id="KW-0133">Cell shape</keyword>
<dbReference type="InterPro" id="IPR012338">
    <property type="entry name" value="Beta-lactam/transpept-like"/>
</dbReference>
<protein>
    <submittedName>
        <fullName evidence="14">Penicillin-binding protein</fullName>
    </submittedName>
</protein>
<accession>A0AAE3ALH6</accession>
<dbReference type="GO" id="GO:0009252">
    <property type="term" value="P:peptidoglycan biosynthetic process"/>
    <property type="evidence" value="ECO:0007669"/>
    <property type="project" value="UniProtKB-KW"/>
</dbReference>
<keyword evidence="10" id="KW-0961">Cell wall biogenesis/degradation</keyword>
<evidence type="ECO:0000313" key="14">
    <source>
        <dbReference type="EMBL" id="MCC2136945.1"/>
    </source>
</evidence>
<dbReference type="SUPFAM" id="SSF56601">
    <property type="entry name" value="beta-lactamase/transpeptidase-like"/>
    <property type="match status" value="1"/>
</dbReference>
<dbReference type="Proteomes" id="UP001199424">
    <property type="component" value="Unassembled WGS sequence"/>
</dbReference>
<comment type="subcellular location">
    <subcellularLocation>
        <location evidence="2">Cell membrane</location>
    </subcellularLocation>
    <subcellularLocation>
        <location evidence="1">Membrane</location>
        <topology evidence="1">Single-pass membrane protein</topology>
    </subcellularLocation>
</comment>
<evidence type="ECO:0000256" key="7">
    <source>
        <dbReference type="ARBA" id="ARBA00022984"/>
    </source>
</evidence>
<sequence>MKKGRGRYIFCGVMLAAVFLLYIGRLAQWQLLEGSTFEEEAVQSSATYLKLTGTRGEILDCNGNVLAGNRSVYNAIYSRLSGSNETRNAVVLEAVKLLETLNVPWTDLLPIEIKSGKYQFKTKMTAEIETLKSEDILDLPSSATADECMESLIERYDLEAYTSPENIRRIASVRYGMERAYFSRTNPFVLAKDISIETVELLSERSVDLPGIETQVEQTREYPEGDLAPHIVGTLGAISQEQYDAAEEAGNTYSASNVSGYSYTDTVGQSGIESVFESTLRGKNGKESVTTDATGKVTSTTVTEPPEAGDSVWLTIDSNVQRAAVNALAEQIEAKPTEDCEAGAVVALDVNTGGIIASATYPNFDLEKYNTDDAYLTQLYADESQPLFNRALNGIFTPGSVFKPLVALAALEEGVITPTSHPVNCDGAYHYYAPDYEPGCLGVHGEVDVYGAIRNSCNAFFFDVGRMLTIHKMHTYAELFALGEKTGCELNESAGIMSDPKTYTERHGANWYDGLTIQAAIGQCDDMFTPIELAEYCAMIANGGTRYKTHFLNKVTDYDRAVEKETAEPEVVLQAEIEDEYFKVVREGMRQVCTEGTAASTFSDFGIAVAGKTGTAENADHSDNLTFIGFAPYENPEIAVAVVIEYGGKGDAAKETAKAVFEAYFAETLQKEAKNAETTVTEGTE</sequence>
<evidence type="ECO:0000259" key="12">
    <source>
        <dbReference type="Pfam" id="PF00905"/>
    </source>
</evidence>
<dbReference type="RefSeq" id="WP_308449293.1">
    <property type="nucleotide sequence ID" value="NZ_JAJEQC010000006.1"/>
</dbReference>
<feature type="domain" description="Penicillin-binding protein transpeptidase" evidence="12">
    <location>
        <begin position="343"/>
        <end position="661"/>
    </location>
</feature>
<dbReference type="Gene3D" id="3.90.1310.10">
    <property type="entry name" value="Penicillin-binding protein 2a (Domain 2)"/>
    <property type="match status" value="1"/>
</dbReference>
<evidence type="ECO:0000256" key="1">
    <source>
        <dbReference type="ARBA" id="ARBA00004167"/>
    </source>
</evidence>
<feature type="domain" description="Penicillin-binding protein dimerisation" evidence="13">
    <location>
        <begin position="52"/>
        <end position="300"/>
    </location>
</feature>
<dbReference type="Gene3D" id="1.10.10.1230">
    <property type="entry name" value="Penicillin-binding protein, N-terminal non-catalytic domain, head sub-domain"/>
    <property type="match status" value="1"/>
</dbReference>
<reference evidence="14" key="1">
    <citation type="submission" date="2021-10" db="EMBL/GenBank/DDBJ databases">
        <title>Anaerobic single-cell dispensing facilitates the cultivation of human gut bacteria.</title>
        <authorList>
            <person name="Afrizal A."/>
        </authorList>
    </citation>
    <scope>NUCLEOTIDE SEQUENCE</scope>
    <source>
        <strain evidence="14">CLA-AA-H250</strain>
    </source>
</reference>
<dbReference type="PANTHER" id="PTHR30627:SF2">
    <property type="entry name" value="PEPTIDOGLYCAN D,D-TRANSPEPTIDASE MRDA"/>
    <property type="match status" value="1"/>
</dbReference>
<evidence type="ECO:0000256" key="4">
    <source>
        <dbReference type="ARBA" id="ARBA00022475"/>
    </source>
</evidence>
<evidence type="ECO:0000256" key="8">
    <source>
        <dbReference type="ARBA" id="ARBA00022989"/>
    </source>
</evidence>
<dbReference type="EMBL" id="JAJEQC010000006">
    <property type="protein sequence ID" value="MCC2136945.1"/>
    <property type="molecule type" value="Genomic_DNA"/>
</dbReference>
<evidence type="ECO:0000259" key="13">
    <source>
        <dbReference type="Pfam" id="PF03717"/>
    </source>
</evidence>
<dbReference type="GO" id="GO:0008658">
    <property type="term" value="F:penicillin binding"/>
    <property type="evidence" value="ECO:0007669"/>
    <property type="project" value="InterPro"/>
</dbReference>
<comment type="caution">
    <text evidence="14">The sequence shown here is derived from an EMBL/GenBank/DDBJ whole genome shotgun (WGS) entry which is preliminary data.</text>
</comment>
<dbReference type="Gene3D" id="3.40.710.10">
    <property type="entry name" value="DD-peptidase/beta-lactamase superfamily"/>
    <property type="match status" value="1"/>
</dbReference>
<evidence type="ECO:0000256" key="2">
    <source>
        <dbReference type="ARBA" id="ARBA00004236"/>
    </source>
</evidence>
<dbReference type="InterPro" id="IPR001460">
    <property type="entry name" value="PCN-bd_Tpept"/>
</dbReference>
<evidence type="ECO:0000256" key="9">
    <source>
        <dbReference type="ARBA" id="ARBA00023136"/>
    </source>
</evidence>
<evidence type="ECO:0000256" key="5">
    <source>
        <dbReference type="ARBA" id="ARBA00022692"/>
    </source>
</evidence>
<dbReference type="InterPro" id="IPR050515">
    <property type="entry name" value="Beta-lactam/transpept"/>
</dbReference>
<keyword evidence="5" id="KW-0812">Transmembrane</keyword>
<evidence type="ECO:0000256" key="6">
    <source>
        <dbReference type="ARBA" id="ARBA00022960"/>
    </source>
</evidence>
<dbReference type="Pfam" id="PF00905">
    <property type="entry name" value="Transpeptidase"/>
    <property type="match status" value="1"/>
</dbReference>
<gene>
    <name evidence="14" type="ORF">LKD31_07925</name>
</gene>
<keyword evidence="9" id="KW-0472">Membrane</keyword>
<evidence type="ECO:0000256" key="10">
    <source>
        <dbReference type="ARBA" id="ARBA00023316"/>
    </source>
</evidence>
<dbReference type="InterPro" id="IPR036138">
    <property type="entry name" value="PBP_dimer_sf"/>
</dbReference>
<feature type="region of interest" description="Disordered" evidence="11">
    <location>
        <begin position="282"/>
        <end position="309"/>
    </location>
</feature>
<evidence type="ECO:0000256" key="11">
    <source>
        <dbReference type="SAM" id="MobiDB-lite"/>
    </source>
</evidence>
<evidence type="ECO:0000256" key="3">
    <source>
        <dbReference type="ARBA" id="ARBA00007171"/>
    </source>
</evidence>
<feature type="compositionally biased region" description="Polar residues" evidence="11">
    <location>
        <begin position="287"/>
        <end position="303"/>
    </location>
</feature>
<dbReference type="GO" id="GO:0071555">
    <property type="term" value="P:cell wall organization"/>
    <property type="evidence" value="ECO:0007669"/>
    <property type="project" value="UniProtKB-KW"/>
</dbReference>
<name>A0AAE3ALH6_9FIRM</name>
<dbReference type="GO" id="GO:0008360">
    <property type="term" value="P:regulation of cell shape"/>
    <property type="evidence" value="ECO:0007669"/>
    <property type="project" value="UniProtKB-KW"/>
</dbReference>
<keyword evidence="15" id="KW-1185">Reference proteome</keyword>
<proteinExistence type="inferred from homology"/>
<keyword evidence="7" id="KW-0573">Peptidoglycan synthesis</keyword>
<keyword evidence="4" id="KW-1003">Cell membrane</keyword>
<dbReference type="PANTHER" id="PTHR30627">
    <property type="entry name" value="PEPTIDOGLYCAN D,D-TRANSPEPTIDASE"/>
    <property type="match status" value="1"/>
</dbReference>
<organism evidence="14 15">
    <name type="scientific">Hominenteromicrobium mulieris</name>
    <dbReference type="NCBI Taxonomy" id="2885357"/>
    <lineage>
        <taxon>Bacteria</taxon>
        <taxon>Bacillati</taxon>
        <taxon>Bacillota</taxon>
        <taxon>Clostridia</taxon>
        <taxon>Eubacteriales</taxon>
        <taxon>Oscillospiraceae</taxon>
        <taxon>Hominenteromicrobium</taxon>
    </lineage>
</organism>
<dbReference type="Pfam" id="PF03717">
    <property type="entry name" value="PBP_dimer"/>
    <property type="match status" value="1"/>
</dbReference>
<evidence type="ECO:0000313" key="15">
    <source>
        <dbReference type="Proteomes" id="UP001199424"/>
    </source>
</evidence>
<dbReference type="InterPro" id="IPR005311">
    <property type="entry name" value="PBP_dimer"/>
</dbReference>